<reference evidence="2" key="1">
    <citation type="submission" date="2020-11" db="EMBL/GenBank/DDBJ databases">
        <authorList>
            <consortium name="DOE Joint Genome Institute"/>
            <person name="Ahrendt S."/>
            <person name="Riley R."/>
            <person name="Andreopoulos W."/>
            <person name="Labutti K."/>
            <person name="Pangilinan J."/>
            <person name="Ruiz-Duenas F.J."/>
            <person name="Barrasa J.M."/>
            <person name="Sanchez-Garcia M."/>
            <person name="Camarero S."/>
            <person name="Miyauchi S."/>
            <person name="Serrano A."/>
            <person name="Linde D."/>
            <person name="Babiker R."/>
            <person name="Drula E."/>
            <person name="Ayuso-Fernandez I."/>
            <person name="Pacheco R."/>
            <person name="Padilla G."/>
            <person name="Ferreira P."/>
            <person name="Barriuso J."/>
            <person name="Kellner H."/>
            <person name="Castanera R."/>
            <person name="Alfaro M."/>
            <person name="Ramirez L."/>
            <person name="Pisabarro A.G."/>
            <person name="Kuo A."/>
            <person name="Tritt A."/>
            <person name="Lipzen A."/>
            <person name="He G."/>
            <person name="Yan M."/>
            <person name="Ng V."/>
            <person name="Cullen D."/>
            <person name="Martin F."/>
            <person name="Rosso M.-N."/>
            <person name="Henrissat B."/>
            <person name="Hibbett D."/>
            <person name="Martinez A.T."/>
            <person name="Grigoriev I.V."/>
        </authorList>
    </citation>
    <scope>NUCLEOTIDE SEQUENCE</scope>
    <source>
        <strain evidence="2">CIRM-BRFM 674</strain>
    </source>
</reference>
<keyword evidence="1" id="KW-1133">Transmembrane helix</keyword>
<dbReference type="Proteomes" id="UP000807469">
    <property type="component" value="Unassembled WGS sequence"/>
</dbReference>
<proteinExistence type="predicted"/>
<evidence type="ECO:0000256" key="1">
    <source>
        <dbReference type="SAM" id="Phobius"/>
    </source>
</evidence>
<comment type="caution">
    <text evidence="2">The sequence shown here is derived from an EMBL/GenBank/DDBJ whole genome shotgun (WGS) entry which is preliminary data.</text>
</comment>
<protein>
    <submittedName>
        <fullName evidence="2">Uncharacterized protein</fullName>
    </submittedName>
</protein>
<accession>A0A9P5YPS7</accession>
<feature type="transmembrane region" description="Helical" evidence="1">
    <location>
        <begin position="125"/>
        <end position="144"/>
    </location>
</feature>
<sequence>MNSFFERSDVVWSDQDGRVHNFYVDFYTIVSLAERRCKRYHIICCGEHIYLSSPKTLGRRMIISLLFEQWNEIALCGPLEPIDNWTIFHDRDFLGEYKCRISQARCFQLSTFNPEFPLLHPFLDIVIYIHIPILSFALTVVIAISPDTTTKP</sequence>
<name>A0A9P5YPS7_9AGAR</name>
<gene>
    <name evidence="2" type="ORF">BDN70DRAFT_546460</name>
</gene>
<evidence type="ECO:0000313" key="2">
    <source>
        <dbReference type="EMBL" id="KAF9471736.1"/>
    </source>
</evidence>
<keyword evidence="1" id="KW-0812">Transmembrane</keyword>
<keyword evidence="1" id="KW-0472">Membrane</keyword>
<dbReference type="EMBL" id="MU155631">
    <property type="protein sequence ID" value="KAF9471736.1"/>
    <property type="molecule type" value="Genomic_DNA"/>
</dbReference>
<evidence type="ECO:0000313" key="3">
    <source>
        <dbReference type="Proteomes" id="UP000807469"/>
    </source>
</evidence>
<dbReference type="AlphaFoldDB" id="A0A9P5YPS7"/>
<organism evidence="2 3">
    <name type="scientific">Pholiota conissans</name>
    <dbReference type="NCBI Taxonomy" id="109636"/>
    <lineage>
        <taxon>Eukaryota</taxon>
        <taxon>Fungi</taxon>
        <taxon>Dikarya</taxon>
        <taxon>Basidiomycota</taxon>
        <taxon>Agaricomycotina</taxon>
        <taxon>Agaricomycetes</taxon>
        <taxon>Agaricomycetidae</taxon>
        <taxon>Agaricales</taxon>
        <taxon>Agaricineae</taxon>
        <taxon>Strophariaceae</taxon>
        <taxon>Pholiota</taxon>
    </lineage>
</organism>
<keyword evidence="3" id="KW-1185">Reference proteome</keyword>